<protein>
    <submittedName>
        <fullName evidence="2">Uncharacterized protein</fullName>
    </submittedName>
</protein>
<organism evidence="2 3">
    <name type="scientific">Streptomyces albiaxialis</name>
    <dbReference type="NCBI Taxonomy" id="329523"/>
    <lineage>
        <taxon>Bacteria</taxon>
        <taxon>Bacillati</taxon>
        <taxon>Actinomycetota</taxon>
        <taxon>Actinomycetes</taxon>
        <taxon>Kitasatosporales</taxon>
        <taxon>Streptomycetaceae</taxon>
        <taxon>Streptomyces</taxon>
    </lineage>
</organism>
<dbReference type="Proteomes" id="UP001500016">
    <property type="component" value="Unassembled WGS sequence"/>
</dbReference>
<keyword evidence="3" id="KW-1185">Reference proteome</keyword>
<reference evidence="2 3" key="1">
    <citation type="journal article" date="2019" name="Int. J. Syst. Evol. Microbiol.">
        <title>The Global Catalogue of Microorganisms (GCM) 10K type strain sequencing project: providing services to taxonomists for standard genome sequencing and annotation.</title>
        <authorList>
            <consortium name="The Broad Institute Genomics Platform"/>
            <consortium name="The Broad Institute Genome Sequencing Center for Infectious Disease"/>
            <person name="Wu L."/>
            <person name="Ma J."/>
        </authorList>
    </citation>
    <scope>NUCLEOTIDE SEQUENCE [LARGE SCALE GENOMIC DNA]</scope>
    <source>
        <strain evidence="2 3">JCM 15478</strain>
    </source>
</reference>
<gene>
    <name evidence="2" type="ORF">GCM10009801_45750</name>
</gene>
<feature type="compositionally biased region" description="Pro residues" evidence="1">
    <location>
        <begin position="1"/>
        <end position="10"/>
    </location>
</feature>
<evidence type="ECO:0000256" key="1">
    <source>
        <dbReference type="SAM" id="MobiDB-lite"/>
    </source>
</evidence>
<accession>A0ABN2W5U8</accession>
<evidence type="ECO:0000313" key="3">
    <source>
        <dbReference type="Proteomes" id="UP001500016"/>
    </source>
</evidence>
<evidence type="ECO:0000313" key="2">
    <source>
        <dbReference type="EMBL" id="GAA2084530.1"/>
    </source>
</evidence>
<dbReference type="EMBL" id="BAAAPE010000012">
    <property type="protein sequence ID" value="GAA2084530.1"/>
    <property type="molecule type" value="Genomic_DNA"/>
</dbReference>
<feature type="region of interest" description="Disordered" evidence="1">
    <location>
        <begin position="1"/>
        <end position="24"/>
    </location>
</feature>
<name>A0ABN2W5U8_9ACTN</name>
<comment type="caution">
    <text evidence="2">The sequence shown here is derived from an EMBL/GenBank/DDBJ whole genome shotgun (WGS) entry which is preliminary data.</text>
</comment>
<sequence length="59" mass="6380">MFCWPPPPAPVAGDGDTATPRARRPESGALLDDFLSRMAGVEAEFHRAWTARNGEGRIA</sequence>
<proteinExistence type="predicted"/>